<organism evidence="1">
    <name type="scientific">marine sediment metagenome</name>
    <dbReference type="NCBI Taxonomy" id="412755"/>
    <lineage>
        <taxon>unclassified sequences</taxon>
        <taxon>metagenomes</taxon>
        <taxon>ecological metagenomes</taxon>
    </lineage>
</organism>
<feature type="non-terminal residue" evidence="1">
    <location>
        <position position="1"/>
    </location>
</feature>
<proteinExistence type="predicted"/>
<name>X0TEA6_9ZZZZ</name>
<protein>
    <submittedName>
        <fullName evidence="1">Uncharacterized protein</fullName>
    </submittedName>
</protein>
<accession>X0TEA6</accession>
<evidence type="ECO:0000313" key="1">
    <source>
        <dbReference type="EMBL" id="GAF91878.1"/>
    </source>
</evidence>
<dbReference type="InterPro" id="IPR013783">
    <property type="entry name" value="Ig-like_fold"/>
</dbReference>
<reference evidence="1" key="1">
    <citation type="journal article" date="2014" name="Front. Microbiol.">
        <title>High frequency of phylogenetically diverse reductive dehalogenase-homologous genes in deep subseafloor sedimentary metagenomes.</title>
        <authorList>
            <person name="Kawai M."/>
            <person name="Futagami T."/>
            <person name="Toyoda A."/>
            <person name="Takaki Y."/>
            <person name="Nishi S."/>
            <person name="Hori S."/>
            <person name="Arai W."/>
            <person name="Tsubouchi T."/>
            <person name="Morono Y."/>
            <person name="Uchiyama I."/>
            <person name="Ito T."/>
            <person name="Fujiyama A."/>
            <person name="Inagaki F."/>
            <person name="Takami H."/>
        </authorList>
    </citation>
    <scope>NUCLEOTIDE SEQUENCE</scope>
    <source>
        <strain evidence="1">Expedition CK06-06</strain>
    </source>
</reference>
<dbReference type="AlphaFoldDB" id="X0TEA6"/>
<dbReference type="EMBL" id="BARS01019525">
    <property type="protein sequence ID" value="GAF91878.1"/>
    <property type="molecule type" value="Genomic_DNA"/>
</dbReference>
<gene>
    <name evidence="1" type="ORF">S01H1_31630</name>
</gene>
<comment type="caution">
    <text evidence="1">The sequence shown here is derived from an EMBL/GenBank/DDBJ whole genome shotgun (WGS) entry which is preliminary data.</text>
</comment>
<dbReference type="Gene3D" id="2.60.40.10">
    <property type="entry name" value="Immunoglobulins"/>
    <property type="match status" value="1"/>
</dbReference>
<feature type="non-terminal residue" evidence="1">
    <location>
        <position position="274"/>
    </location>
</feature>
<sequence length="274" mass="31011">GKPEHFTSQDHNFNPGETVTKQIVVINNSRQTVTCDLTLSLQIDELFERNMEVTVKTGEQKRIPVRYPLPLDVKPGRYEPTLTARFSTGEVQKESFVLNVLPKTPKPEVDAKVALFDPKRQTARLLRRMGVRYKSVKSDADLADYDVLIIGKHALTLTEPKLDLSAVADGLKVIVFEQTTEVLEKRLGFRTQEYGLRRVFPRVPDHPILAGLDAEHLHDWRGEATTVPPRLQTDMSDQRDYARIQWCGFTTPRPWRCGCYGSVASALIEKPTSG</sequence>